<dbReference type="EMBL" id="JAQQEZ010000015">
    <property type="protein sequence ID" value="MFM0003721.1"/>
    <property type="molecule type" value="Genomic_DNA"/>
</dbReference>
<name>A0ABW9AVJ5_9BURK</name>
<feature type="signal peptide" evidence="1">
    <location>
        <begin position="1"/>
        <end position="22"/>
    </location>
</feature>
<gene>
    <name evidence="2" type="ORF">PQR57_22165</name>
</gene>
<evidence type="ECO:0000313" key="2">
    <source>
        <dbReference type="EMBL" id="MFM0003721.1"/>
    </source>
</evidence>
<dbReference type="RefSeq" id="WP_408178726.1">
    <property type="nucleotide sequence ID" value="NZ_JAQQEZ010000015.1"/>
</dbReference>
<sequence length="136" mass="14691">MRLSAKSAVALLLLSAAATANAGHFTWNLTNRANGYGDDEVKALIADGISSSNETASLEKDYTLDIFVSGGSGNDRTATPGLIIVQKVKPLKYGEIVYCTKFDYGTYSRTELGEHLRDLMRVMPSYSVSSPECRSS</sequence>
<feature type="chain" id="PRO_5045774325" evidence="1">
    <location>
        <begin position="23"/>
        <end position="136"/>
    </location>
</feature>
<organism evidence="2 3">
    <name type="scientific">Paraburkholderia dipogonis</name>
    <dbReference type="NCBI Taxonomy" id="1211383"/>
    <lineage>
        <taxon>Bacteria</taxon>
        <taxon>Pseudomonadati</taxon>
        <taxon>Pseudomonadota</taxon>
        <taxon>Betaproteobacteria</taxon>
        <taxon>Burkholderiales</taxon>
        <taxon>Burkholderiaceae</taxon>
        <taxon>Paraburkholderia</taxon>
    </lineage>
</organism>
<proteinExistence type="predicted"/>
<evidence type="ECO:0000313" key="3">
    <source>
        <dbReference type="Proteomes" id="UP001629230"/>
    </source>
</evidence>
<reference evidence="2 3" key="1">
    <citation type="journal article" date="2024" name="Chem. Sci.">
        <title>Discovery of megapolipeptins by genome mining of a Burkholderiales bacteria collection.</title>
        <authorList>
            <person name="Paulo B.S."/>
            <person name="Recchia M.J.J."/>
            <person name="Lee S."/>
            <person name="Fergusson C.H."/>
            <person name="Romanowski S.B."/>
            <person name="Hernandez A."/>
            <person name="Krull N."/>
            <person name="Liu D.Y."/>
            <person name="Cavanagh H."/>
            <person name="Bos A."/>
            <person name="Gray C.A."/>
            <person name="Murphy B.T."/>
            <person name="Linington R.G."/>
            <person name="Eustaquio A.S."/>
        </authorList>
    </citation>
    <scope>NUCLEOTIDE SEQUENCE [LARGE SCALE GENOMIC DNA]</scope>
    <source>
        <strain evidence="2 3">RL17-350-BIC-A</strain>
    </source>
</reference>
<evidence type="ECO:0000256" key="1">
    <source>
        <dbReference type="SAM" id="SignalP"/>
    </source>
</evidence>
<keyword evidence="3" id="KW-1185">Reference proteome</keyword>
<accession>A0ABW9AVJ5</accession>
<keyword evidence="1" id="KW-0732">Signal</keyword>
<dbReference type="Proteomes" id="UP001629230">
    <property type="component" value="Unassembled WGS sequence"/>
</dbReference>
<protein>
    <submittedName>
        <fullName evidence="2">Uncharacterized protein</fullName>
    </submittedName>
</protein>
<comment type="caution">
    <text evidence="2">The sequence shown here is derived from an EMBL/GenBank/DDBJ whole genome shotgun (WGS) entry which is preliminary data.</text>
</comment>